<evidence type="ECO:0000256" key="3">
    <source>
        <dbReference type="ARBA" id="ARBA00004496"/>
    </source>
</evidence>
<dbReference type="Proteomes" id="UP001163828">
    <property type="component" value="Unassembled WGS sequence"/>
</dbReference>
<evidence type="ECO:0000256" key="9">
    <source>
        <dbReference type="ARBA" id="ARBA00023242"/>
    </source>
</evidence>
<gene>
    <name evidence="12" type="ORF">F5050DRAFT_1709433</name>
</gene>
<evidence type="ECO:0000256" key="6">
    <source>
        <dbReference type="ARBA" id="ARBA00022448"/>
    </source>
</evidence>
<dbReference type="Pfam" id="PF08574">
    <property type="entry name" value="Iwr1"/>
    <property type="match status" value="1"/>
</dbReference>
<comment type="caution">
    <text evidence="12">The sequence shown here is derived from an EMBL/GenBank/DDBJ whole genome shotgun (WGS) entry which is preliminary data.</text>
</comment>
<keyword evidence="8" id="KW-0653">Protein transport</keyword>
<evidence type="ECO:0000256" key="2">
    <source>
        <dbReference type="ARBA" id="ARBA00004123"/>
    </source>
</evidence>
<keyword evidence="6" id="KW-0813">Transport</keyword>
<evidence type="ECO:0000256" key="7">
    <source>
        <dbReference type="ARBA" id="ARBA00022490"/>
    </source>
</evidence>
<protein>
    <recommendedName>
        <fullName evidence="5">Probable RNA polymerase II nuclear localization protein SLC7A6OS</fullName>
    </recommendedName>
</protein>
<keyword evidence="7" id="KW-0963">Cytoplasm</keyword>
<dbReference type="EMBL" id="MU790531">
    <property type="protein sequence ID" value="KAJ3999861.1"/>
    <property type="molecule type" value="Genomic_DNA"/>
</dbReference>
<evidence type="ECO:0000313" key="12">
    <source>
        <dbReference type="EMBL" id="KAJ3999861.1"/>
    </source>
</evidence>
<evidence type="ECO:0000256" key="5">
    <source>
        <dbReference type="ARBA" id="ARBA00017036"/>
    </source>
</evidence>
<sequence length="321" mass="36139">MNNELSAQPYTFLRIKRKRNEEPLDALGNICACFTCAPQYLISESLLVVESGARRKKPKGRNGVFQFAKTIEEGVWEDEEQKKAIQACSAQHQLSILAHQPTTQEDSAPPPDNAAATSSTLKPAQATDIRRYTIIERSLPIDHLPLRKPTSPPQILSSKELATQRANSDFKMYDAVLENPPAEEQIDPALEKLLQDYLKLETSSVPTPTASKAADYVWDIFYHRPRTYTQSLTDAVAVGTVYDTHEKEVKQSGLPPLASGDSDSDSYSEEEDEADEDSNAEEWYTNDYPEEEESDWSHDDDDGSDEFHENTVDGDVEHEWR</sequence>
<feature type="region of interest" description="Disordered" evidence="10">
    <location>
        <begin position="101"/>
        <end position="122"/>
    </location>
</feature>
<feature type="compositionally biased region" description="Acidic residues" evidence="10">
    <location>
        <begin position="262"/>
        <end position="280"/>
    </location>
</feature>
<dbReference type="PANTHER" id="PTHR31196">
    <property type="entry name" value="RNA POLYMERASE II NUCLEAR LOCALIZATION PROTEIN SLC7A6OS-RELATED"/>
    <property type="match status" value="1"/>
</dbReference>
<dbReference type="PANTHER" id="PTHR31196:SF2">
    <property type="entry name" value="RNA POLYMERASE II NUCLEAR LOCALIZATION PROTEIN SLC7A6OS-RELATED"/>
    <property type="match status" value="1"/>
</dbReference>
<comment type="subcellular location">
    <subcellularLocation>
        <location evidence="3">Cytoplasm</location>
    </subcellularLocation>
    <subcellularLocation>
        <location evidence="2">Nucleus</location>
    </subcellularLocation>
</comment>
<feature type="domain" description="Transcription factor Iwr1" evidence="11">
    <location>
        <begin position="215"/>
        <end position="292"/>
    </location>
</feature>
<keyword evidence="9" id="KW-0539">Nucleus</keyword>
<evidence type="ECO:0000256" key="10">
    <source>
        <dbReference type="SAM" id="MobiDB-lite"/>
    </source>
</evidence>
<comment type="similarity">
    <text evidence="4">Belongs to the IWR1/SLC7A6OS family.</text>
</comment>
<evidence type="ECO:0000259" key="11">
    <source>
        <dbReference type="Pfam" id="PF08574"/>
    </source>
</evidence>
<accession>A0ABQ8QMS3</accession>
<feature type="compositionally biased region" description="Acidic residues" evidence="10">
    <location>
        <begin position="288"/>
        <end position="304"/>
    </location>
</feature>
<reference evidence="12" key="1">
    <citation type="submission" date="2022-08" db="EMBL/GenBank/DDBJ databases">
        <authorList>
            <consortium name="DOE Joint Genome Institute"/>
            <person name="Min B."/>
            <person name="Riley R."/>
            <person name="Sierra-Patev S."/>
            <person name="Naranjo-Ortiz M."/>
            <person name="Looney B."/>
            <person name="Konkel Z."/>
            <person name="Slot J.C."/>
            <person name="Sakamoto Y."/>
            <person name="Steenwyk J.L."/>
            <person name="Rokas A."/>
            <person name="Carro J."/>
            <person name="Camarero S."/>
            <person name="Ferreira P."/>
            <person name="Molpeceres G."/>
            <person name="Ruiz-Duenas F.J."/>
            <person name="Serrano A."/>
            <person name="Henrissat B."/>
            <person name="Drula E."/>
            <person name="Hughes K.W."/>
            <person name="Mata J.L."/>
            <person name="Ishikawa N.K."/>
            <person name="Vargas-Isla R."/>
            <person name="Ushijima S."/>
            <person name="Smith C.A."/>
            <person name="Ahrendt S."/>
            <person name="Andreopoulos W."/>
            <person name="He G."/>
            <person name="Labutti K."/>
            <person name="Lipzen A."/>
            <person name="Ng V."/>
            <person name="Sandor L."/>
            <person name="Barry K."/>
            <person name="Martinez A.T."/>
            <person name="Xiao Y."/>
            <person name="Gibbons J.G."/>
            <person name="Terashima K."/>
            <person name="Hibbett D.S."/>
            <person name="Grigoriev I.V."/>
        </authorList>
    </citation>
    <scope>NUCLEOTIDE SEQUENCE</scope>
    <source>
        <strain evidence="12">TFB10827</strain>
    </source>
</reference>
<proteinExistence type="inferred from homology"/>
<dbReference type="InterPro" id="IPR013883">
    <property type="entry name" value="TF_Iwr1_dom"/>
</dbReference>
<evidence type="ECO:0000256" key="1">
    <source>
        <dbReference type="ARBA" id="ARBA00003202"/>
    </source>
</evidence>
<organism evidence="12 13">
    <name type="scientific">Lentinula boryana</name>
    <dbReference type="NCBI Taxonomy" id="40481"/>
    <lineage>
        <taxon>Eukaryota</taxon>
        <taxon>Fungi</taxon>
        <taxon>Dikarya</taxon>
        <taxon>Basidiomycota</taxon>
        <taxon>Agaricomycotina</taxon>
        <taxon>Agaricomycetes</taxon>
        <taxon>Agaricomycetidae</taxon>
        <taxon>Agaricales</taxon>
        <taxon>Marasmiineae</taxon>
        <taxon>Omphalotaceae</taxon>
        <taxon>Lentinula</taxon>
    </lineage>
</organism>
<comment type="function">
    <text evidence="1">Directs RNA polymerase II nuclear import.</text>
</comment>
<evidence type="ECO:0000256" key="8">
    <source>
        <dbReference type="ARBA" id="ARBA00022927"/>
    </source>
</evidence>
<dbReference type="InterPro" id="IPR040218">
    <property type="entry name" value="SLC7A6OS"/>
</dbReference>
<name>A0ABQ8QMS3_9AGAR</name>
<evidence type="ECO:0000313" key="13">
    <source>
        <dbReference type="Proteomes" id="UP001163828"/>
    </source>
</evidence>
<feature type="region of interest" description="Disordered" evidence="10">
    <location>
        <begin position="246"/>
        <end position="321"/>
    </location>
</feature>
<feature type="compositionally biased region" description="Basic and acidic residues" evidence="10">
    <location>
        <begin position="305"/>
        <end position="321"/>
    </location>
</feature>
<keyword evidence="13" id="KW-1185">Reference proteome</keyword>
<evidence type="ECO:0000256" key="4">
    <source>
        <dbReference type="ARBA" id="ARBA00010218"/>
    </source>
</evidence>